<dbReference type="AlphaFoldDB" id="A0AAV2HMB7"/>
<accession>A0AAV2HMB7</accession>
<evidence type="ECO:0000313" key="2">
    <source>
        <dbReference type="EMBL" id="CAL1535189.1"/>
    </source>
</evidence>
<feature type="region of interest" description="Disordered" evidence="1">
    <location>
        <begin position="1"/>
        <end position="128"/>
    </location>
</feature>
<feature type="compositionally biased region" description="Basic residues" evidence="1">
    <location>
        <begin position="1"/>
        <end position="10"/>
    </location>
</feature>
<name>A0AAV2HMB7_LYMST</name>
<dbReference type="Proteomes" id="UP001497497">
    <property type="component" value="Unassembled WGS sequence"/>
</dbReference>
<evidence type="ECO:0000313" key="3">
    <source>
        <dbReference type="Proteomes" id="UP001497497"/>
    </source>
</evidence>
<feature type="compositionally biased region" description="Basic and acidic residues" evidence="1">
    <location>
        <begin position="106"/>
        <end position="128"/>
    </location>
</feature>
<proteinExistence type="predicted"/>
<gene>
    <name evidence="2" type="ORF">GSLYS_00009149001</name>
</gene>
<organism evidence="2 3">
    <name type="scientific">Lymnaea stagnalis</name>
    <name type="common">Great pond snail</name>
    <name type="synonym">Helix stagnalis</name>
    <dbReference type="NCBI Taxonomy" id="6523"/>
    <lineage>
        <taxon>Eukaryota</taxon>
        <taxon>Metazoa</taxon>
        <taxon>Spiralia</taxon>
        <taxon>Lophotrochozoa</taxon>
        <taxon>Mollusca</taxon>
        <taxon>Gastropoda</taxon>
        <taxon>Heterobranchia</taxon>
        <taxon>Euthyneura</taxon>
        <taxon>Panpulmonata</taxon>
        <taxon>Hygrophila</taxon>
        <taxon>Lymnaeoidea</taxon>
        <taxon>Lymnaeidae</taxon>
        <taxon>Lymnaea</taxon>
    </lineage>
</organism>
<feature type="compositionally biased region" description="Polar residues" evidence="1">
    <location>
        <begin position="11"/>
        <end position="30"/>
    </location>
</feature>
<evidence type="ECO:0000256" key="1">
    <source>
        <dbReference type="SAM" id="MobiDB-lite"/>
    </source>
</evidence>
<dbReference type="EMBL" id="CAXITT010000194">
    <property type="protein sequence ID" value="CAL1535189.1"/>
    <property type="molecule type" value="Genomic_DNA"/>
</dbReference>
<reference evidence="2 3" key="1">
    <citation type="submission" date="2024-04" db="EMBL/GenBank/DDBJ databases">
        <authorList>
            <consortium name="Genoscope - CEA"/>
            <person name="William W."/>
        </authorList>
    </citation>
    <scope>NUCLEOTIDE SEQUENCE [LARGE SCALE GENOMIC DNA]</scope>
</reference>
<keyword evidence="3" id="KW-1185">Reference proteome</keyword>
<comment type="caution">
    <text evidence="2">The sequence shown here is derived from an EMBL/GenBank/DDBJ whole genome shotgun (WGS) entry which is preliminary data.</text>
</comment>
<sequence>MEVKSAKTKKSSNMAVASSNEKKPSISNKAGPSAPLKAPNTLEPHREKNLSKSYTVGPIQKEKSSESEMAGTSAKEKKSSNMAVPSLNEKKPSKSNKAGPSAPLKELIDAKEADSKEPQLKYERRKSTTLETALKEHLPFTKRNGKIRSVMVAVHKVKFQDDNTQKCDKKECTFCVYHVDLMLGIRTKNKPSHINIICEATDVVYLMYCIACDQVWIDFTKQQFKYVRFGFPGYQTCESEKHHNIRNVRYMMIDHSKSKKQLWKKYLGLKRCETNFINDSALELKGWDLMKQYHYTHISEIKKILEIDTNVGTFDYDSKCIVYLSICYNCYKKYVGKTKRTFLERYPQIVDDGKKKSSVYHHYNSGECAVRHYRCAILARLSDGQIFFLGKWKYIFNRCKIEVQMLIWAVMHGICNDPKICKDALIELVYQNGSVEDVIRFVETIEIKRNVDLNYEITGNIDLIYEITKCNSDNDDIKTFLSRENRKWIENTKDAFLEKWERFWMTELDSKENGLNERESSQSNKIYPNLFNNLFENIQ</sequence>
<protein>
    <submittedName>
        <fullName evidence="2">Uncharacterized protein</fullName>
    </submittedName>
</protein>